<dbReference type="Proteomes" id="UP000007056">
    <property type="component" value="Chromosome"/>
</dbReference>
<dbReference type="HOGENOM" id="CLU_3398189_0_0_5"/>
<accession>A8EZ77</accession>
<dbReference type="KEGG" id="rcm:A1E_03645"/>
<protein>
    <submittedName>
        <fullName evidence="1">Uncharacterized protein</fullName>
    </submittedName>
</protein>
<name>A8EZ77_RICCK</name>
<dbReference type="AlphaFoldDB" id="A8EZ77"/>
<evidence type="ECO:0000313" key="1">
    <source>
        <dbReference type="EMBL" id="ABV73660.1"/>
    </source>
</evidence>
<dbReference type="EMBL" id="CP000409">
    <property type="protein sequence ID" value="ABV73660.1"/>
    <property type="molecule type" value="Genomic_DNA"/>
</dbReference>
<organism evidence="1 2">
    <name type="scientific">Rickettsia canadensis (strain McKiel)</name>
    <dbReference type="NCBI Taxonomy" id="293613"/>
    <lineage>
        <taxon>Bacteria</taxon>
        <taxon>Pseudomonadati</taxon>
        <taxon>Pseudomonadota</taxon>
        <taxon>Alphaproteobacteria</taxon>
        <taxon>Rickettsiales</taxon>
        <taxon>Rickettsiaceae</taxon>
        <taxon>Rickettsieae</taxon>
        <taxon>Rickettsia</taxon>
        <taxon>belli group</taxon>
    </lineage>
</organism>
<gene>
    <name evidence="1" type="ordered locus">A1E_03645</name>
</gene>
<proteinExistence type="predicted"/>
<sequence>MQKMQKAFSTASKQKQMEAYISFLDQKLNKE</sequence>
<evidence type="ECO:0000313" key="2">
    <source>
        <dbReference type="Proteomes" id="UP000007056"/>
    </source>
</evidence>
<reference evidence="2" key="1">
    <citation type="submission" date="2007-09" db="EMBL/GenBank/DDBJ databases">
        <title>Complete genome sequence of Rickettsia canadensis.</title>
        <authorList>
            <person name="Madan A."/>
            <person name="Fahey J."/>
            <person name="Helton E."/>
            <person name="Ketteman M."/>
            <person name="Madan A."/>
            <person name="Rodrigues S."/>
            <person name="Sanchez A."/>
            <person name="Whiting M."/>
            <person name="Dasch G."/>
            <person name="Eremeeva M."/>
        </authorList>
    </citation>
    <scope>NUCLEOTIDE SEQUENCE [LARGE SCALE GENOMIC DNA]</scope>
    <source>
        <strain evidence="2">McKiel</strain>
    </source>
</reference>